<accession>A0ABV5AJN3</accession>
<dbReference type="Proteomes" id="UP001579974">
    <property type="component" value="Unassembled WGS sequence"/>
</dbReference>
<feature type="region of interest" description="Disordered" evidence="1">
    <location>
        <begin position="1"/>
        <end position="58"/>
    </location>
</feature>
<reference evidence="2 3" key="1">
    <citation type="journal article" date="2024" name="Int. J. Mol. Sci.">
        <title>Exploration of Alicyclobacillus spp. Genome in Search of Antibiotic Resistance.</title>
        <authorList>
            <person name="Bucka-Kolendo J."/>
            <person name="Kiousi D.E."/>
            <person name="Dekowska A."/>
            <person name="Mikolajczuk-Szczyrba A."/>
            <person name="Karadedos D.M."/>
            <person name="Michael P."/>
            <person name="Galanis A."/>
            <person name="Sokolowska B."/>
        </authorList>
    </citation>
    <scope>NUCLEOTIDE SEQUENCE [LARGE SCALE GENOMIC DNA]</scope>
    <source>
        <strain evidence="2 3">KKP 3000</strain>
    </source>
</reference>
<comment type="caution">
    <text evidence="2">The sequence shown here is derived from an EMBL/GenBank/DDBJ whole genome shotgun (WGS) entry which is preliminary data.</text>
</comment>
<gene>
    <name evidence="2" type="ORF">KKP3000_001695</name>
</gene>
<evidence type="ECO:0000256" key="1">
    <source>
        <dbReference type="SAM" id="MobiDB-lite"/>
    </source>
</evidence>
<organism evidence="2 3">
    <name type="scientific">Alicyclobacillus fastidiosus</name>
    <dbReference type="NCBI Taxonomy" id="392011"/>
    <lineage>
        <taxon>Bacteria</taxon>
        <taxon>Bacillati</taxon>
        <taxon>Bacillota</taxon>
        <taxon>Bacilli</taxon>
        <taxon>Bacillales</taxon>
        <taxon>Alicyclobacillaceae</taxon>
        <taxon>Alicyclobacillus</taxon>
    </lineage>
</organism>
<evidence type="ECO:0000313" key="3">
    <source>
        <dbReference type="Proteomes" id="UP001579974"/>
    </source>
</evidence>
<evidence type="ECO:0000313" key="2">
    <source>
        <dbReference type="EMBL" id="MFB5192491.1"/>
    </source>
</evidence>
<dbReference type="EMBL" id="JBDXSU010000023">
    <property type="protein sequence ID" value="MFB5192491.1"/>
    <property type="molecule type" value="Genomic_DNA"/>
</dbReference>
<feature type="compositionally biased region" description="Polar residues" evidence="1">
    <location>
        <begin position="8"/>
        <end position="22"/>
    </location>
</feature>
<proteinExistence type="predicted"/>
<sequence>MKSHVNRETTQAQGVPVASTNNHTEHQRRANKQSAPPAMMDELKTAIRNTEEPSQNDL</sequence>
<dbReference type="RefSeq" id="WP_275473022.1">
    <property type="nucleotide sequence ID" value="NZ_CP162940.1"/>
</dbReference>
<keyword evidence="3" id="KW-1185">Reference proteome</keyword>
<protein>
    <submittedName>
        <fullName evidence="2">Uncharacterized protein</fullName>
    </submittedName>
</protein>
<name>A0ABV5AJN3_9BACL</name>
<feature type="compositionally biased region" description="Basic and acidic residues" evidence="1">
    <location>
        <begin position="41"/>
        <end position="51"/>
    </location>
</feature>